<dbReference type="PANTHER" id="PTHR19372">
    <property type="entry name" value="SULFITE REDUCTASE"/>
    <property type="match status" value="1"/>
</dbReference>
<dbReference type="PANTHER" id="PTHR19372:SF7">
    <property type="entry name" value="SULFITE OXIDASE, MITOCHONDRIAL"/>
    <property type="match status" value="1"/>
</dbReference>
<evidence type="ECO:0000256" key="1">
    <source>
        <dbReference type="SAM" id="Phobius"/>
    </source>
</evidence>
<dbReference type="InterPro" id="IPR036374">
    <property type="entry name" value="OxRdtase_Mopterin-bd_sf"/>
</dbReference>
<feature type="transmembrane region" description="Helical" evidence="1">
    <location>
        <begin position="67"/>
        <end position="86"/>
    </location>
</feature>
<dbReference type="SUPFAM" id="SSF81296">
    <property type="entry name" value="E set domains"/>
    <property type="match status" value="1"/>
</dbReference>
<reference evidence="3 4" key="1">
    <citation type="submission" date="2017-05" db="EMBL/GenBank/DDBJ databases">
        <title>Biotechnological potential of actinobacteria isolated from South African environments.</title>
        <authorList>
            <person name="Le Roes-Hill M."/>
            <person name="Prins A."/>
            <person name="Durrell K.A."/>
        </authorList>
    </citation>
    <scope>NUCLEOTIDE SEQUENCE [LARGE SCALE GENOMIC DNA]</scope>
    <source>
        <strain evidence="3">M26</strain>
    </source>
</reference>
<dbReference type="GO" id="GO:0008482">
    <property type="term" value="F:sulfite oxidase activity"/>
    <property type="evidence" value="ECO:0007669"/>
    <property type="project" value="TreeGrafter"/>
</dbReference>
<name>A0A243RC24_9ACTN</name>
<evidence type="ECO:0000313" key="3">
    <source>
        <dbReference type="EMBL" id="OUC92223.1"/>
    </source>
</evidence>
<sequence>MGRAVRAGGAGLLSALAALGGGELAAAGALRPQSSPVVVVGGTVIDLTPTPVKEFAVRTFGTSDKPILIGAVIAVLLGLALLLGLLAGTGRRVPAAAGVAGLGVLGAVAAATRPASAPLDTVPSLLAALVGALTLLALTLPASPAGGRRAFLLIGAGTVAAITAGRLAASRASSAALVLPRPASPARPLPAGADLRIPGLSAFVTPAAEFYRVDTALVVPRPDLDGWTLRVHGTRTIELTMADVLRRGPIERDITLACVSNEVGGPYVGNARWLGVPLATILREAGIPAGADQLLSRSADGWTGGTPVDIVMDGRDAMLAIGMNGLPLPAEHGFPARLVVPGLYGYVSATKWVVALKLTRYADERAYWTERGWATDAPIKTMSRIDVPAPLRRLRAGAVQVAGVAWAQHRGVAGVEVRVDGGPWHEAVTAAVPSPDTWRQWTWTWQATPGSHTLEVRATDVAGHTQQSSRVTPFPDGATGWHSVVVTVV</sequence>
<keyword evidence="1" id="KW-1133">Transmembrane helix</keyword>
<dbReference type="GO" id="GO:0006790">
    <property type="term" value="P:sulfur compound metabolic process"/>
    <property type="evidence" value="ECO:0007669"/>
    <property type="project" value="TreeGrafter"/>
</dbReference>
<keyword evidence="1" id="KW-0472">Membrane</keyword>
<feature type="transmembrane region" description="Helical" evidence="1">
    <location>
        <begin position="93"/>
        <end position="112"/>
    </location>
</feature>
<comment type="caution">
    <text evidence="3">The sequence shown here is derived from an EMBL/GenBank/DDBJ whole genome shotgun (WGS) entry which is preliminary data.</text>
</comment>
<feature type="transmembrane region" description="Helical" evidence="1">
    <location>
        <begin position="124"/>
        <end position="143"/>
    </location>
</feature>
<dbReference type="Gene3D" id="3.90.420.10">
    <property type="entry name" value="Oxidoreductase, molybdopterin-binding domain"/>
    <property type="match status" value="1"/>
</dbReference>
<evidence type="ECO:0000259" key="2">
    <source>
        <dbReference type="Pfam" id="PF00174"/>
    </source>
</evidence>
<dbReference type="GO" id="GO:0020037">
    <property type="term" value="F:heme binding"/>
    <property type="evidence" value="ECO:0007669"/>
    <property type="project" value="TreeGrafter"/>
</dbReference>
<dbReference type="GO" id="GO:0043546">
    <property type="term" value="F:molybdopterin cofactor binding"/>
    <property type="evidence" value="ECO:0007669"/>
    <property type="project" value="TreeGrafter"/>
</dbReference>
<gene>
    <name evidence="3" type="ORF">CA984_30955</name>
</gene>
<dbReference type="AlphaFoldDB" id="A0A243RC24"/>
<keyword evidence="1" id="KW-0812">Transmembrane</keyword>
<dbReference type="RefSeq" id="WP_086577040.1">
    <property type="nucleotide sequence ID" value="NZ_NGFP01000183.1"/>
</dbReference>
<dbReference type="SUPFAM" id="SSF56524">
    <property type="entry name" value="Oxidoreductase molybdopterin-binding domain"/>
    <property type="match status" value="1"/>
</dbReference>
<dbReference type="Gene3D" id="2.60.40.650">
    <property type="match status" value="1"/>
</dbReference>
<dbReference type="InterPro" id="IPR000572">
    <property type="entry name" value="OxRdtase_Mopterin-bd_dom"/>
</dbReference>
<evidence type="ECO:0000313" key="4">
    <source>
        <dbReference type="Proteomes" id="UP000194761"/>
    </source>
</evidence>
<dbReference type="EMBL" id="NGFP01000183">
    <property type="protein sequence ID" value="OUC92223.1"/>
    <property type="molecule type" value="Genomic_DNA"/>
</dbReference>
<feature type="transmembrane region" description="Helical" evidence="1">
    <location>
        <begin position="150"/>
        <end position="169"/>
    </location>
</feature>
<dbReference type="Pfam" id="PF00174">
    <property type="entry name" value="Oxidored_molyb"/>
    <property type="match status" value="1"/>
</dbReference>
<dbReference type="InterPro" id="IPR014756">
    <property type="entry name" value="Ig_E-set"/>
</dbReference>
<protein>
    <submittedName>
        <fullName evidence="3">Molybdopterin-binding oxidoreductase</fullName>
    </submittedName>
</protein>
<keyword evidence="4" id="KW-1185">Reference proteome</keyword>
<dbReference type="Proteomes" id="UP000194761">
    <property type="component" value="Unassembled WGS sequence"/>
</dbReference>
<feature type="domain" description="Oxidoreductase molybdopterin-binding" evidence="2">
    <location>
        <begin position="218"/>
        <end position="365"/>
    </location>
</feature>
<organism evidence="3 4">
    <name type="scientific">Streptosporangium minutum</name>
    <dbReference type="NCBI Taxonomy" id="569862"/>
    <lineage>
        <taxon>Bacteria</taxon>
        <taxon>Bacillati</taxon>
        <taxon>Actinomycetota</taxon>
        <taxon>Actinomycetes</taxon>
        <taxon>Streptosporangiales</taxon>
        <taxon>Streptosporangiaceae</taxon>
        <taxon>Streptosporangium</taxon>
    </lineage>
</organism>
<accession>A0A243RC24</accession>
<proteinExistence type="predicted"/>